<dbReference type="Pfam" id="PF17919">
    <property type="entry name" value="RT_RNaseH_2"/>
    <property type="match status" value="1"/>
</dbReference>
<proteinExistence type="predicted"/>
<accession>A0AAV0STW4</accession>
<dbReference type="PANTHER" id="PTHR33064:SF37">
    <property type="entry name" value="RIBONUCLEASE H"/>
    <property type="match status" value="1"/>
</dbReference>
<evidence type="ECO:0000313" key="3">
    <source>
        <dbReference type="Proteomes" id="UP001159659"/>
    </source>
</evidence>
<feature type="domain" description="Reverse transcriptase/retrotransposon-derived protein RNase H-like" evidence="1">
    <location>
        <begin position="60"/>
        <end position="153"/>
    </location>
</feature>
<dbReference type="PANTHER" id="PTHR33064">
    <property type="entry name" value="POL PROTEIN"/>
    <property type="match status" value="1"/>
</dbReference>
<gene>
    <name evidence="2" type="ORF">PFR002_LOCUS861</name>
</gene>
<dbReference type="Proteomes" id="UP001159659">
    <property type="component" value="Unassembled WGS sequence"/>
</dbReference>
<dbReference type="InterPro" id="IPR041577">
    <property type="entry name" value="RT_RNaseH_2"/>
</dbReference>
<dbReference type="AlphaFoldDB" id="A0AAV0STW4"/>
<name>A0AAV0STW4_9STRA</name>
<protein>
    <recommendedName>
        <fullName evidence="1">Reverse transcriptase/retrotransposon-derived protein RNase H-like domain-containing protein</fullName>
    </recommendedName>
</protein>
<dbReference type="Gene3D" id="3.30.70.270">
    <property type="match status" value="1"/>
</dbReference>
<evidence type="ECO:0000313" key="2">
    <source>
        <dbReference type="EMBL" id="CAI5706018.1"/>
    </source>
</evidence>
<dbReference type="EMBL" id="CANTFK010000072">
    <property type="protein sequence ID" value="CAI5706018.1"/>
    <property type="molecule type" value="Genomic_DNA"/>
</dbReference>
<dbReference type="InterPro" id="IPR043128">
    <property type="entry name" value="Rev_trsase/Diguanyl_cyclase"/>
</dbReference>
<dbReference type="SUPFAM" id="SSF56672">
    <property type="entry name" value="DNA/RNA polymerases"/>
    <property type="match status" value="1"/>
</dbReference>
<dbReference type="InterPro" id="IPR043502">
    <property type="entry name" value="DNA/RNA_pol_sf"/>
</dbReference>
<evidence type="ECO:0000259" key="1">
    <source>
        <dbReference type="Pfam" id="PF17919"/>
    </source>
</evidence>
<reference evidence="2" key="1">
    <citation type="submission" date="2022-12" db="EMBL/GenBank/DDBJ databases">
        <authorList>
            <person name="Webb A."/>
        </authorList>
    </citation>
    <scope>NUCLEOTIDE SEQUENCE</scope>
    <source>
        <strain evidence="2">Pf2</strain>
    </source>
</reference>
<dbReference type="InterPro" id="IPR051320">
    <property type="entry name" value="Viral_Replic_Matur_Polypro"/>
</dbReference>
<comment type="caution">
    <text evidence="2">The sequence shown here is derived from an EMBL/GenBank/DDBJ whole genome shotgun (WGS) entry which is preliminary data.</text>
</comment>
<sequence>MQSFLGSLNYYSRFLEDYAIYASILYELREVDYHVLRRRMSETEDTQRSDQEEDRWTRVQVAFAILKNKIATAPNLRHFDPDREPVIIVYASEWAISASLVQEYEGVYMPVTFTSRTLKPNEINYGLVDKEVLALLRILDLCYTSLVTRPIKILTRHSTLAWLVRPPGLQGRLGNGLRSCPNGR</sequence>
<organism evidence="2 3">
    <name type="scientific">Peronospora farinosa</name>
    <dbReference type="NCBI Taxonomy" id="134698"/>
    <lineage>
        <taxon>Eukaryota</taxon>
        <taxon>Sar</taxon>
        <taxon>Stramenopiles</taxon>
        <taxon>Oomycota</taxon>
        <taxon>Peronosporomycetes</taxon>
        <taxon>Peronosporales</taxon>
        <taxon>Peronosporaceae</taxon>
        <taxon>Peronospora</taxon>
    </lineage>
</organism>